<protein>
    <submittedName>
        <fullName evidence="2">Uncharacterized protein</fullName>
    </submittedName>
</protein>
<name>X8DUP9_MYCXE</name>
<dbReference type="EMBL" id="JAOB01000012">
    <property type="protein sequence ID" value="EUA72322.1"/>
    <property type="molecule type" value="Genomic_DNA"/>
</dbReference>
<comment type="caution">
    <text evidence="2">The sequence shown here is derived from an EMBL/GenBank/DDBJ whole genome shotgun (WGS) entry which is preliminary data.</text>
</comment>
<gene>
    <name evidence="2" type="ORF">I553_10658</name>
</gene>
<feature type="region of interest" description="Disordered" evidence="1">
    <location>
        <begin position="42"/>
        <end position="70"/>
    </location>
</feature>
<dbReference type="AlphaFoldDB" id="X8DUP9"/>
<accession>X8DUP9</accession>
<sequence>MPTGSDPKSQEIAAELNAFLDAARREIATYNQSVDAMRAGMTAAPQATETTDQSGADTVDHSGQGGTFTI</sequence>
<proteinExistence type="predicted"/>
<feature type="compositionally biased region" description="Polar residues" evidence="1">
    <location>
        <begin position="45"/>
        <end position="56"/>
    </location>
</feature>
<evidence type="ECO:0000256" key="1">
    <source>
        <dbReference type="SAM" id="MobiDB-lite"/>
    </source>
</evidence>
<dbReference type="PATRIC" id="fig|1299334.3.peg.1210"/>
<reference evidence="2" key="1">
    <citation type="submission" date="2014-01" db="EMBL/GenBank/DDBJ databases">
        <authorList>
            <person name="Brown-Elliot B."/>
            <person name="Wallace R."/>
            <person name="Lenaerts A."/>
            <person name="Ordway D."/>
            <person name="DeGroote M.A."/>
            <person name="Parker T."/>
            <person name="Sizemore C."/>
            <person name="Tallon L.J."/>
            <person name="Sadzewicz L.K."/>
            <person name="Sengamalay N."/>
            <person name="Fraser C.M."/>
            <person name="Hine E."/>
            <person name="Shefchek K.A."/>
            <person name="Das S.P."/>
            <person name="Tettelin H."/>
        </authorList>
    </citation>
    <scope>NUCLEOTIDE SEQUENCE [LARGE SCALE GENOMIC DNA]</scope>
    <source>
        <strain evidence="2">4042</strain>
    </source>
</reference>
<organism evidence="2">
    <name type="scientific">Mycobacterium xenopi 4042</name>
    <dbReference type="NCBI Taxonomy" id="1299334"/>
    <lineage>
        <taxon>Bacteria</taxon>
        <taxon>Bacillati</taxon>
        <taxon>Actinomycetota</taxon>
        <taxon>Actinomycetes</taxon>
        <taxon>Mycobacteriales</taxon>
        <taxon>Mycobacteriaceae</taxon>
        <taxon>Mycobacterium</taxon>
    </lineage>
</organism>
<evidence type="ECO:0000313" key="2">
    <source>
        <dbReference type="EMBL" id="EUA72322.1"/>
    </source>
</evidence>